<sequence length="202" mass="22934">MEAQNNIYDVDVRFRLADIYHQLNRYDMENSELTALSKMVDASSRHYSRLKIALLRNNLLRNELDSAIEHYEDLNQSSSVLADEDKGKGMMYVAIAYCKKNAFNTCIALLEKAKQFLPGNDALAQNINLAKWMKKTKAGNATPVADVFYQAYQEQDSEQIFSNLILSLVSEGSTGRAYDLLLTRYSIDDANIIMKELKASKI</sequence>
<dbReference type="EMBL" id="NAEW01000008">
    <property type="protein sequence ID" value="OQM40659.1"/>
    <property type="molecule type" value="Genomic_DNA"/>
</dbReference>
<dbReference type="InterPro" id="IPR011990">
    <property type="entry name" value="TPR-like_helical_dom_sf"/>
</dbReference>
<reference evidence="1 2" key="1">
    <citation type="submission" date="2017-03" db="EMBL/GenBank/DDBJ databases">
        <authorList>
            <person name="Afonso C.L."/>
            <person name="Miller P.J."/>
            <person name="Scott M.A."/>
            <person name="Spackman E."/>
            <person name="Goraichik I."/>
            <person name="Dimitrov K.M."/>
            <person name="Suarez D.L."/>
            <person name="Swayne D.E."/>
        </authorList>
    </citation>
    <scope>NUCLEOTIDE SEQUENCE [LARGE SCALE GENOMIC DNA]</scope>
    <source>
        <strain evidence="1 2">ATCC 51113</strain>
    </source>
</reference>
<evidence type="ECO:0000313" key="1">
    <source>
        <dbReference type="EMBL" id="OQM40659.1"/>
    </source>
</evidence>
<proteinExistence type="predicted"/>
<evidence type="ECO:0008006" key="3">
    <source>
        <dbReference type="Google" id="ProtNLM"/>
    </source>
</evidence>
<name>A0A1V8NW68_CITBR</name>
<protein>
    <recommendedName>
        <fullName evidence="3">Tetratricopeptide repeat protein</fullName>
    </recommendedName>
</protein>
<dbReference type="Proteomes" id="UP000192573">
    <property type="component" value="Unassembled WGS sequence"/>
</dbReference>
<organism evidence="1 2">
    <name type="scientific">Citrobacter braakii</name>
    <dbReference type="NCBI Taxonomy" id="57706"/>
    <lineage>
        <taxon>Bacteria</taxon>
        <taxon>Pseudomonadati</taxon>
        <taxon>Pseudomonadota</taxon>
        <taxon>Gammaproteobacteria</taxon>
        <taxon>Enterobacterales</taxon>
        <taxon>Enterobacteriaceae</taxon>
        <taxon>Citrobacter</taxon>
        <taxon>Citrobacter freundii complex</taxon>
    </lineage>
</organism>
<gene>
    <name evidence="1" type="ORF">BZK42_17305</name>
</gene>
<comment type="caution">
    <text evidence="1">The sequence shown here is derived from an EMBL/GenBank/DDBJ whole genome shotgun (WGS) entry which is preliminary data.</text>
</comment>
<accession>A0A1V8NW68</accession>
<dbReference type="AlphaFoldDB" id="A0A1V8NW68"/>
<evidence type="ECO:0000313" key="2">
    <source>
        <dbReference type="Proteomes" id="UP000192573"/>
    </source>
</evidence>
<dbReference type="Gene3D" id="1.25.40.10">
    <property type="entry name" value="Tetratricopeptide repeat domain"/>
    <property type="match status" value="1"/>
</dbReference>